<accession>A0A9E6Y3B2</accession>
<dbReference type="Proteomes" id="UP001162834">
    <property type="component" value="Chromosome"/>
</dbReference>
<protein>
    <recommendedName>
        <fullName evidence="4">DUF4245 domain-containing protein</fullName>
    </recommendedName>
</protein>
<keyword evidence="3" id="KW-1185">Reference proteome</keyword>
<proteinExistence type="predicted"/>
<keyword evidence="1" id="KW-1133">Transmembrane helix</keyword>
<organism evidence="2 3">
    <name type="scientific">Capillimicrobium parvum</name>
    <dbReference type="NCBI Taxonomy" id="2884022"/>
    <lineage>
        <taxon>Bacteria</taxon>
        <taxon>Bacillati</taxon>
        <taxon>Actinomycetota</taxon>
        <taxon>Thermoleophilia</taxon>
        <taxon>Solirubrobacterales</taxon>
        <taxon>Capillimicrobiaceae</taxon>
        <taxon>Capillimicrobium</taxon>
    </lineage>
</organism>
<gene>
    <name evidence="2" type="ORF">DSM104329_05525</name>
</gene>
<evidence type="ECO:0008006" key="4">
    <source>
        <dbReference type="Google" id="ProtNLM"/>
    </source>
</evidence>
<sequence length="211" mass="21952">MQETDDIGAAIRAAAATVSAPATLRERVVADQDRGRVRHRRRFGLFASAGAVAAALIVALVLTLPGGGTAPVDQAAELALSEPAGAPPAPMAGTNRLKAVVDDVAFPDWSASHGWRAVGQRTGQVDGREAKTVFYENDAGRRIGYTVVSGPPIAVPDGRRRTVAGTDVTLLRHEGATVATWRARGQTCVLAAEDVSGDELAKLASWTGYSA</sequence>
<evidence type="ECO:0000256" key="1">
    <source>
        <dbReference type="SAM" id="Phobius"/>
    </source>
</evidence>
<dbReference type="KEGG" id="sbae:DSM104329_05525"/>
<reference evidence="2" key="1">
    <citation type="journal article" date="2022" name="Int. J. Syst. Evol. Microbiol.">
        <title>Pseudomonas aegrilactucae sp. nov. and Pseudomonas morbosilactucae sp. nov., pathogens causing bacterial rot of lettuce in Japan.</title>
        <authorList>
            <person name="Sawada H."/>
            <person name="Fujikawa T."/>
            <person name="Satou M."/>
        </authorList>
    </citation>
    <scope>NUCLEOTIDE SEQUENCE</scope>
    <source>
        <strain evidence="2">0166_1</strain>
    </source>
</reference>
<feature type="transmembrane region" description="Helical" evidence="1">
    <location>
        <begin position="43"/>
        <end position="64"/>
    </location>
</feature>
<name>A0A9E6Y3B2_9ACTN</name>
<dbReference type="AlphaFoldDB" id="A0A9E6Y3B2"/>
<keyword evidence="1" id="KW-0812">Transmembrane</keyword>
<keyword evidence="1" id="KW-0472">Membrane</keyword>
<dbReference type="EMBL" id="CP087164">
    <property type="protein sequence ID" value="UGS39093.1"/>
    <property type="molecule type" value="Genomic_DNA"/>
</dbReference>
<evidence type="ECO:0000313" key="3">
    <source>
        <dbReference type="Proteomes" id="UP001162834"/>
    </source>
</evidence>
<evidence type="ECO:0000313" key="2">
    <source>
        <dbReference type="EMBL" id="UGS39093.1"/>
    </source>
</evidence>